<feature type="domain" description="DEP" evidence="1">
    <location>
        <begin position="45"/>
        <end position="133"/>
    </location>
</feature>
<reference evidence="2 3" key="1">
    <citation type="journal article" date="2017" name="Nat. Ecol. Evol.">
        <title>Scallop genome provides insights into evolution of bilaterian karyotype and development.</title>
        <authorList>
            <person name="Wang S."/>
            <person name="Zhang J."/>
            <person name="Jiao W."/>
            <person name="Li J."/>
            <person name="Xun X."/>
            <person name="Sun Y."/>
            <person name="Guo X."/>
            <person name="Huan P."/>
            <person name="Dong B."/>
            <person name="Zhang L."/>
            <person name="Hu X."/>
            <person name="Sun X."/>
            <person name="Wang J."/>
            <person name="Zhao C."/>
            <person name="Wang Y."/>
            <person name="Wang D."/>
            <person name="Huang X."/>
            <person name="Wang R."/>
            <person name="Lv J."/>
            <person name="Li Y."/>
            <person name="Zhang Z."/>
            <person name="Liu B."/>
            <person name="Lu W."/>
            <person name="Hui Y."/>
            <person name="Liang J."/>
            <person name="Zhou Z."/>
            <person name="Hou R."/>
            <person name="Li X."/>
            <person name="Liu Y."/>
            <person name="Li H."/>
            <person name="Ning X."/>
            <person name="Lin Y."/>
            <person name="Zhao L."/>
            <person name="Xing Q."/>
            <person name="Dou J."/>
            <person name="Li Y."/>
            <person name="Mao J."/>
            <person name="Guo H."/>
            <person name="Dou H."/>
            <person name="Li T."/>
            <person name="Mu C."/>
            <person name="Jiang W."/>
            <person name="Fu Q."/>
            <person name="Fu X."/>
            <person name="Miao Y."/>
            <person name="Liu J."/>
            <person name="Yu Q."/>
            <person name="Li R."/>
            <person name="Liao H."/>
            <person name="Li X."/>
            <person name="Kong Y."/>
            <person name="Jiang Z."/>
            <person name="Chourrout D."/>
            <person name="Li R."/>
            <person name="Bao Z."/>
        </authorList>
    </citation>
    <scope>NUCLEOTIDE SEQUENCE [LARGE SCALE GENOMIC DNA]</scope>
    <source>
        <strain evidence="2 3">PY_sf001</strain>
    </source>
</reference>
<dbReference type="PANTHER" id="PTHR16206">
    <property type="entry name" value="DEP DOMAIN-CONTAINING"/>
    <property type="match status" value="1"/>
</dbReference>
<name>A0A210Q1Y2_MIZYE</name>
<protein>
    <submittedName>
        <fullName evidence="2">DEP domain-containing protein 7</fullName>
    </submittedName>
</protein>
<dbReference type="STRING" id="6573.A0A210Q1Y2"/>
<gene>
    <name evidence="2" type="ORF">KP79_PYT07230</name>
</gene>
<dbReference type="SMART" id="SM00049">
    <property type="entry name" value="DEP"/>
    <property type="match status" value="1"/>
</dbReference>
<dbReference type="InterPro" id="IPR036388">
    <property type="entry name" value="WH-like_DNA-bd_sf"/>
</dbReference>
<keyword evidence="3" id="KW-1185">Reference proteome</keyword>
<accession>A0A210Q1Y2</accession>
<dbReference type="Pfam" id="PF00610">
    <property type="entry name" value="DEP"/>
    <property type="match status" value="1"/>
</dbReference>
<dbReference type="AlphaFoldDB" id="A0A210Q1Y2"/>
<dbReference type="OrthoDB" id="276323at2759"/>
<proteinExistence type="predicted"/>
<organism evidence="2 3">
    <name type="scientific">Mizuhopecten yessoensis</name>
    <name type="common">Japanese scallop</name>
    <name type="synonym">Patinopecten yessoensis</name>
    <dbReference type="NCBI Taxonomy" id="6573"/>
    <lineage>
        <taxon>Eukaryota</taxon>
        <taxon>Metazoa</taxon>
        <taxon>Spiralia</taxon>
        <taxon>Lophotrochozoa</taxon>
        <taxon>Mollusca</taxon>
        <taxon>Bivalvia</taxon>
        <taxon>Autobranchia</taxon>
        <taxon>Pteriomorphia</taxon>
        <taxon>Pectinida</taxon>
        <taxon>Pectinoidea</taxon>
        <taxon>Pectinidae</taxon>
        <taxon>Mizuhopecten</taxon>
    </lineage>
</organism>
<dbReference type="EMBL" id="NEDP02005224">
    <property type="protein sequence ID" value="OWF42737.1"/>
    <property type="molecule type" value="Genomic_DNA"/>
</dbReference>
<evidence type="ECO:0000313" key="3">
    <source>
        <dbReference type="Proteomes" id="UP000242188"/>
    </source>
</evidence>
<dbReference type="InterPro" id="IPR036390">
    <property type="entry name" value="WH_DNA-bd_sf"/>
</dbReference>
<dbReference type="Proteomes" id="UP000242188">
    <property type="component" value="Unassembled WGS sequence"/>
</dbReference>
<comment type="caution">
    <text evidence="2">The sequence shown here is derived from an EMBL/GenBank/DDBJ whole genome shotgun (WGS) entry which is preliminary data.</text>
</comment>
<dbReference type="InterPro" id="IPR000591">
    <property type="entry name" value="DEP_dom"/>
</dbReference>
<dbReference type="PANTHER" id="PTHR16206:SF19">
    <property type="entry name" value="DEP DOMAIN-CONTAINING PROTEIN"/>
    <property type="match status" value="1"/>
</dbReference>
<evidence type="ECO:0000259" key="1">
    <source>
        <dbReference type="PROSITE" id="PS50186"/>
    </source>
</evidence>
<dbReference type="SUPFAM" id="SSF46785">
    <property type="entry name" value="Winged helix' DNA-binding domain"/>
    <property type="match status" value="1"/>
</dbReference>
<evidence type="ECO:0000313" key="2">
    <source>
        <dbReference type="EMBL" id="OWF42737.1"/>
    </source>
</evidence>
<dbReference type="Gene3D" id="1.10.10.10">
    <property type="entry name" value="Winged helix-like DNA-binding domain superfamily/Winged helix DNA-binding domain"/>
    <property type="match status" value="1"/>
</dbReference>
<dbReference type="GO" id="GO:0035556">
    <property type="term" value="P:intracellular signal transduction"/>
    <property type="evidence" value="ECO:0007669"/>
    <property type="project" value="InterPro"/>
</dbReference>
<sequence>MASFDSLIDSPRFHGFQRSIPLRASKVHLGPFRATQIWNEIIEHLKTKVEVKRRRYKMRNYDNCFCGTDAVDVVLHYLLGDRNTFSSDLSREKAIKLCQSLMDRNVFSPVSSRTSEIKKTFDDSHSKLYRFVGPDLEHEEENRIEESEESDEDQNYSIVVDCRSKSDNMRIDPSIEPDLMEDGVICNPIAVNKKGQVLQEIMSLQDSYSRRRSRSSLKCANTSMLMRSMKEKHDVSPEGLEELWKEVALCQLLTLIDLPFLDGLLVDEKPSKKYIKQNLIISNVVAKHWNMPSSSTGQDPFMSSALSCIECLPKGISVLENSFVRDTNPAAKLQAFHIISEHYTSQLDESLLPERFIDLHLAVLNFILQQADQKALEALQLDMILLPWHVREELQRLLRFMAAIKNESIQIDAKDDNETLLLNKFTDSIMKHKVVAPKLARILVGFMVVNVEEIFVIPKEIRDRVNSRIDDLRTGEVSPVRENTYCQQVTPQEYEQQATDCTAEALVSMVNGILDNTDMTLKEKKQKLRQFQKHHPSLYDAHFSGML</sequence>
<dbReference type="PROSITE" id="PS50186">
    <property type="entry name" value="DEP"/>
    <property type="match status" value="1"/>
</dbReference>